<dbReference type="InterPro" id="IPR047640">
    <property type="entry name" value="RpiR-like"/>
</dbReference>
<dbReference type="EMBL" id="AABBZO010000001">
    <property type="protein sequence ID" value="EAG4460774.1"/>
    <property type="molecule type" value="Genomic_DNA"/>
</dbReference>
<keyword evidence="2" id="KW-0238">DNA-binding</keyword>
<evidence type="ECO:0000313" key="52">
    <source>
        <dbReference type="Proteomes" id="UP000365297"/>
    </source>
</evidence>
<dbReference type="InterPro" id="IPR035472">
    <property type="entry name" value="RpiR-like_SIS"/>
</dbReference>
<dbReference type="EMBL" id="AAAIXK010000004">
    <property type="protein sequence ID" value="EAC5550428.1"/>
    <property type="molecule type" value="Genomic_DNA"/>
</dbReference>
<dbReference type="Proteomes" id="UP000339309">
    <property type="component" value="Unassembled WGS sequence"/>
</dbReference>
<evidence type="ECO:0000313" key="53">
    <source>
        <dbReference type="Proteomes" id="UP000368512"/>
    </source>
</evidence>
<evidence type="ECO:0000313" key="28">
    <source>
        <dbReference type="EMBL" id="ECB9513557.1"/>
    </source>
</evidence>
<evidence type="ECO:0000259" key="4">
    <source>
        <dbReference type="PROSITE" id="PS51071"/>
    </source>
</evidence>
<dbReference type="Proteomes" id="UP000364988">
    <property type="component" value="Unassembled WGS sequence"/>
</dbReference>
<evidence type="ECO:0000313" key="33">
    <source>
        <dbReference type="EMBL" id="EDN9835710.1"/>
    </source>
</evidence>
<evidence type="ECO:0000313" key="22">
    <source>
        <dbReference type="EMBL" id="EAG6989096.1"/>
    </source>
</evidence>
<evidence type="ECO:0000313" key="67">
    <source>
        <dbReference type="Proteomes" id="UP000525850"/>
    </source>
</evidence>
<dbReference type="EMBL" id="QXLS01000002">
    <property type="protein sequence ID" value="RKA09576.1"/>
    <property type="molecule type" value="Genomic_DNA"/>
</dbReference>
<dbReference type="Proteomes" id="UP000527632">
    <property type="component" value="Unassembled WGS sequence"/>
</dbReference>
<dbReference type="Proteomes" id="UP000478704">
    <property type="component" value="Unassembled WGS sequence"/>
</dbReference>
<dbReference type="InterPro" id="IPR001347">
    <property type="entry name" value="SIS_dom"/>
</dbReference>
<dbReference type="Proteomes" id="UP000549379">
    <property type="component" value="Unassembled WGS sequence"/>
</dbReference>
<dbReference type="AlphaFoldDB" id="A0A0B8R7L7"/>
<dbReference type="EMBL" id="DAAJFY010000002">
    <property type="protein sequence ID" value="HAC0274422.1"/>
    <property type="molecule type" value="Genomic_DNA"/>
</dbReference>
<reference evidence="34 62" key="6">
    <citation type="submission" date="2019-08" db="EMBL/GenBank/DDBJ databases">
        <authorList>
            <person name="Ashton P.M."/>
            <person name="Dallman T."/>
            <person name="Nair S."/>
            <person name="De Pinna E."/>
            <person name="Peters T."/>
            <person name="Grant K."/>
        </authorList>
    </citation>
    <scope>NUCLEOTIDE SEQUENCE [LARGE SCALE GENOMIC DNA]</scope>
    <source>
        <strain evidence="34 62">788324</strain>
    </source>
</reference>
<dbReference type="EMBL" id="AAAJWF010000003">
    <property type="protein sequence ID" value="EAC7480185.1"/>
    <property type="molecule type" value="Genomic_DNA"/>
</dbReference>
<name>A0A0B8R7L7_LISMN</name>
<dbReference type="EMBL" id="AABAYG010000003">
    <property type="protein sequence ID" value="EAG2245051.1"/>
    <property type="molecule type" value="Genomic_DNA"/>
</dbReference>
<evidence type="ECO:0000313" key="32">
    <source>
        <dbReference type="EMBL" id="EDN7714458.1"/>
    </source>
</evidence>
<evidence type="ECO:0000313" key="31">
    <source>
        <dbReference type="EMBL" id="ECY9781622.1"/>
    </source>
</evidence>
<evidence type="ECO:0000313" key="42">
    <source>
        <dbReference type="EMBL" id="RKA09576.1"/>
    </source>
</evidence>
<dbReference type="EMBL" id="AABAWE010000002">
    <property type="protein sequence ID" value="EAG2086352.1"/>
    <property type="molecule type" value="Genomic_DNA"/>
</dbReference>
<evidence type="ECO:0000313" key="62">
    <source>
        <dbReference type="Proteomes" id="UP000467536"/>
    </source>
</evidence>
<evidence type="ECO:0000313" key="34">
    <source>
        <dbReference type="EMBL" id="EDO0984489.1"/>
    </source>
</evidence>
<evidence type="ECO:0000313" key="60">
    <source>
        <dbReference type="Proteomes" id="UP000455569"/>
    </source>
</evidence>
<dbReference type="Proteomes" id="UP000544530">
    <property type="component" value="Unassembled WGS sequence"/>
</dbReference>
<dbReference type="Proteomes" id="UP000844415">
    <property type="component" value="Unassembled WGS sequence"/>
</dbReference>
<reference evidence="42 43" key="2">
    <citation type="journal article" date="2018" name="BMC Genomics">
        <title>Genes significantly associated with lineage II food isolates of Listeria monocytogenes.</title>
        <authorList>
            <person name="Pirone-Davies C."/>
            <person name="Chen Y."/>
            <person name="Pightling A."/>
            <person name="Ryan G."/>
            <person name="Wang Y."/>
            <person name="Yao K."/>
            <person name="Hoffmann M."/>
            <person name="Allard M.W."/>
        </authorList>
    </citation>
    <scope>NUCLEOTIDE SEQUENCE [LARGE SCALE GENOMIC DNA]</scope>
    <source>
        <strain evidence="42 43">PNUSAL000550</strain>
    </source>
</reference>
<dbReference type="EMBL" id="DAAEEB010000003">
    <property type="protein sequence ID" value="HAA8052593.1"/>
    <property type="molecule type" value="Genomic_DNA"/>
</dbReference>
<dbReference type="Pfam" id="PF01380">
    <property type="entry name" value="SIS"/>
    <property type="match status" value="1"/>
</dbReference>
<dbReference type="Gene3D" id="1.10.10.10">
    <property type="entry name" value="Winged helix-like DNA-binding domain superfamily/Winged helix DNA-binding domain"/>
    <property type="match status" value="1"/>
</dbReference>
<dbReference type="Proteomes" id="UP000467347">
    <property type="component" value="Unassembled WGS sequence"/>
</dbReference>
<evidence type="ECO:0000313" key="43">
    <source>
        <dbReference type="Proteomes" id="UP000272537"/>
    </source>
</evidence>
<dbReference type="Proteomes" id="UP000467536">
    <property type="component" value="Unassembled WGS sequence"/>
</dbReference>
<dbReference type="Proteomes" id="UP000522199">
    <property type="component" value="Unassembled WGS sequence"/>
</dbReference>
<evidence type="ECO:0000313" key="76">
    <source>
        <dbReference type="Proteomes" id="UP000844415"/>
    </source>
</evidence>
<accession>A0A0B8R7L7</accession>
<dbReference type="PANTHER" id="PTHR30514:SF10">
    <property type="entry name" value="MURR_RPIR FAMILY TRANSCRIPTIONAL REGULATOR"/>
    <property type="match status" value="1"/>
</dbReference>
<evidence type="ECO:0000313" key="51">
    <source>
        <dbReference type="Proteomes" id="UP000364988"/>
    </source>
</evidence>
<dbReference type="Proteomes" id="UP000376505">
    <property type="component" value="Unassembled WGS sequence"/>
</dbReference>
<reference evidence="30 51" key="7">
    <citation type="submission" date="2019-09" db="EMBL/GenBank/DDBJ databases">
        <authorList>
            <consortium name="GenomeTrakr network: Whole genome sequencing for foodborne pathogen traceback"/>
        </authorList>
    </citation>
    <scope>NUCLEOTIDE SEQUENCE [LARGE SCALE GENOMIC DNA]</scope>
    <source>
        <strain evidence="22 72">CFSAN004300</strain>
        <strain evidence="23 66">CFSAN072474</strain>
        <strain evidence="30 51">FLAG-55987</strain>
        <strain evidence="26 58">PHLUSALM00088</strain>
    </source>
</reference>
<dbReference type="PROSITE" id="PS51071">
    <property type="entry name" value="HTH_RPIR"/>
    <property type="match status" value="1"/>
</dbReference>
<dbReference type="EMBL" id="AABBYJ010000003">
    <property type="protein sequence ID" value="EAG4330776.1"/>
    <property type="molecule type" value="Genomic_DNA"/>
</dbReference>
<evidence type="ECO:0000313" key="17">
    <source>
        <dbReference type="EMBL" id="EAG2514490.1"/>
    </source>
</evidence>
<reference evidence="24 68" key="5">
    <citation type="submission" date="2019-04" db="EMBL/GenBank/DDBJ databases">
        <authorList>
            <consortium name="GenomeTrakr: Next Generation Sequencing Network for Food Pathogen Tracability"/>
        </authorList>
    </citation>
    <scope>NUCLEOTIDE SEQUENCE [LARGE SCALE GENOMIC DNA]</scope>
    <source>
        <strain evidence="18 73">10B02965A-1</strain>
        <strain evidence="9 53">CFSAN008042</strain>
        <strain evidence="20 69">CFSAN063727</strain>
        <strain evidence="32 60">CFSAN102901</strain>
        <strain evidence="7 52">FDA00007096</strain>
        <strain evidence="11 57">FDA00008584</strain>
        <strain evidence="16">FDA00011243</strain>
        <strain evidence="8 44">FDA00013332</strain>
        <strain evidence="14 47">FDA00013853</strain>
        <strain evidence="27 59">FDA00014336</strain>
        <strain evidence="29 55">FDA00014370</strain>
        <strain evidence="28 56">FDA00014392</strain>
        <strain evidence="35">FDA00015054</strain>
        <strain evidence="19 70">FDA1005580-S054-001</strain>
        <strain evidence="63">FDA1090798-S029-001</strain>
        <strain evidence="64">FDA956581-098-004</strain>
        <strain evidence="17 67">FDA960927-006-004</strain>
        <strain evidence="21 74">FLAG-38921</strain>
        <strain evidence="15 45">FLAG-54356</strain>
        <strain evidence="13 54">FSIS31901579</strain>
        <strain evidence="24 68">LS1344</strain>
        <strain evidence="33 61">OSF101448</strain>
        <strain evidence="12 48">VA-WGS-00405</strain>
    </source>
</reference>
<dbReference type="EMBL" id="MJTJ01000013">
    <property type="protein sequence ID" value="OET50856.1"/>
    <property type="molecule type" value="Genomic_DNA"/>
</dbReference>
<evidence type="ECO:0000313" key="45">
    <source>
        <dbReference type="Proteomes" id="UP000337746"/>
    </source>
</evidence>
<evidence type="ECO:0000313" key="58">
    <source>
        <dbReference type="Proteomes" id="UP000410967"/>
    </source>
</evidence>
<evidence type="ECO:0000313" key="64">
    <source>
        <dbReference type="Proteomes" id="UP000481141"/>
    </source>
</evidence>
<dbReference type="EMBL" id="AAAIKW010000003">
    <property type="protein sequence ID" value="EAC4552026.1"/>
    <property type="molecule type" value="Genomic_DNA"/>
</dbReference>
<dbReference type="Proteomes" id="UP000410967">
    <property type="component" value="Unassembled WGS sequence"/>
</dbReference>
<dbReference type="Proteomes" id="UP000354255">
    <property type="component" value="Unassembled WGS sequence"/>
</dbReference>
<dbReference type="Proteomes" id="UP000481141">
    <property type="component" value="Unassembled WGS sequence"/>
</dbReference>
<dbReference type="InterPro" id="IPR000281">
    <property type="entry name" value="HTH_RpiR"/>
</dbReference>
<dbReference type="GO" id="GO:0003677">
    <property type="term" value="F:DNA binding"/>
    <property type="evidence" value="ECO:0007669"/>
    <property type="project" value="UniProtKB-KW"/>
</dbReference>
<dbReference type="GO" id="GO:0003700">
    <property type="term" value="F:DNA-binding transcription factor activity"/>
    <property type="evidence" value="ECO:0007669"/>
    <property type="project" value="InterPro"/>
</dbReference>
<evidence type="ECO:0000313" key="21">
    <source>
        <dbReference type="EMBL" id="EAG6168636.1"/>
    </source>
</evidence>
<evidence type="ECO:0000313" key="55">
    <source>
        <dbReference type="Proteomes" id="UP000389283"/>
    </source>
</evidence>
<evidence type="ECO:0000259" key="5">
    <source>
        <dbReference type="PROSITE" id="PS51464"/>
    </source>
</evidence>
<evidence type="ECO:0000313" key="70">
    <source>
        <dbReference type="Proteomes" id="UP000540117"/>
    </source>
</evidence>
<evidence type="ECO:0000313" key="66">
    <source>
        <dbReference type="Proteomes" id="UP000522199"/>
    </source>
</evidence>
<dbReference type="Proteomes" id="UP000345329">
    <property type="component" value="Unassembled WGS sequence"/>
</dbReference>
<dbReference type="EMBL" id="AAHZFN010000007">
    <property type="protein sequence ID" value="ECB9473321.1"/>
    <property type="molecule type" value="Genomic_DNA"/>
</dbReference>
<dbReference type="EMBL" id="AABEKY010000002">
    <property type="protein sequence ID" value="EAG9386527.1"/>
    <property type="molecule type" value="Genomic_DNA"/>
</dbReference>
<dbReference type="Proteomes" id="UP000842809">
    <property type="component" value="Unassembled WGS sequence"/>
</dbReference>
<dbReference type="EMBL" id="AAAKQF010000001">
    <property type="protein sequence ID" value="EAC9038703.1"/>
    <property type="molecule type" value="Genomic_DNA"/>
</dbReference>
<dbReference type="EMBL" id="AAIAJJ010000001">
    <property type="protein sequence ID" value="ECC1555294.1"/>
    <property type="molecule type" value="Genomic_DNA"/>
</dbReference>
<dbReference type="CDD" id="cd05013">
    <property type="entry name" value="SIS_RpiR"/>
    <property type="match status" value="1"/>
</dbReference>
<dbReference type="EMBL" id="AAHZFY010000013">
    <property type="protein sequence ID" value="ECB9513557.1"/>
    <property type="molecule type" value="Genomic_DNA"/>
</dbReference>
<dbReference type="Proteomes" id="UP000852906">
    <property type="component" value="Unassembled WGS sequence"/>
</dbReference>
<reference evidence="41 77" key="1">
    <citation type="submission" date="2016-09" db="EMBL/GenBank/DDBJ databases">
        <title>100K Listeria isolates.</title>
        <authorList>
            <person name="Chen P."/>
            <person name="Weimer B.C."/>
            <person name="Kong N."/>
            <person name="Huang B."/>
        </authorList>
    </citation>
    <scope>NUCLEOTIDE SEQUENCE [LARGE SCALE GENOMIC DNA]</scope>
    <source>
        <strain evidence="41 77">BCW_2383</strain>
    </source>
</reference>
<dbReference type="PROSITE" id="PS51464">
    <property type="entry name" value="SIS"/>
    <property type="match status" value="1"/>
</dbReference>
<dbReference type="SUPFAM" id="SSF53697">
    <property type="entry name" value="SIS domain"/>
    <property type="match status" value="1"/>
</dbReference>
<evidence type="ECO:0000313" key="20">
    <source>
        <dbReference type="EMBL" id="EAG4460774.1"/>
    </source>
</evidence>
<evidence type="ECO:0000313" key="30">
    <source>
        <dbReference type="EMBL" id="ECY6542814.1"/>
    </source>
</evidence>
<dbReference type="Proteomes" id="UP000489121">
    <property type="component" value="Unassembled WGS sequence"/>
</dbReference>
<evidence type="ECO:0000313" key="27">
    <source>
        <dbReference type="EMBL" id="ECB9473321.1"/>
    </source>
</evidence>
<evidence type="ECO:0000313" key="63">
    <source>
        <dbReference type="Proteomes" id="UP000478704"/>
    </source>
</evidence>
<evidence type="ECO:0000313" key="69">
    <source>
        <dbReference type="Proteomes" id="UP000528151"/>
    </source>
</evidence>
<dbReference type="Proteomes" id="UP000272537">
    <property type="component" value="Unassembled WGS sequence"/>
</dbReference>
<evidence type="ECO:0000313" key="7">
    <source>
        <dbReference type="EMBL" id="EAC5550428.1"/>
    </source>
</evidence>
<reference evidence="25 49" key="4">
    <citation type="submission" date="2018-10" db="EMBL/GenBank/DDBJ databases">
        <authorList>
            <consortium name="PulseNet: The National Subtyping Network for Foodborne Disease Surveillance"/>
            <person name="Tarr C.L."/>
            <person name="Trees E."/>
            <person name="Katz L.S."/>
            <person name="Carleton-Romer H.A."/>
            <person name="Stroika S."/>
            <person name="Kucerova Z."/>
            <person name="Roache K.F."/>
            <person name="Sabol A.L."/>
            <person name="Besser J."/>
            <person name="Gerner-Smidt P."/>
        </authorList>
    </citation>
    <scope>NUCLEOTIDE SEQUENCE [LARGE SCALE GENOMIC DNA]</scope>
    <source>
        <strain evidence="6 46">2015L-6227</strain>
        <strain evidence="10 50">PNUSAL000910</strain>
        <strain evidence="25 49">PNUSAL004402</strain>
        <strain evidence="31 65">PNUSAL005692</strain>
    </source>
</reference>
<dbReference type="Proteomes" id="UP000368512">
    <property type="component" value="Unassembled WGS sequence"/>
</dbReference>
<dbReference type="GO" id="GO:0097367">
    <property type="term" value="F:carbohydrate derivative binding"/>
    <property type="evidence" value="ECO:0007669"/>
    <property type="project" value="InterPro"/>
</dbReference>
<evidence type="ECO:0000313" key="9">
    <source>
        <dbReference type="EMBL" id="EAC7480185.1"/>
    </source>
</evidence>
<dbReference type="PANTHER" id="PTHR30514">
    <property type="entry name" value="GLUCOKINASE"/>
    <property type="match status" value="1"/>
</dbReference>
<dbReference type="EMBL" id="AAAJKI010000011">
    <property type="protein sequence ID" value="EAC6547977.1"/>
    <property type="molecule type" value="Genomic_DNA"/>
</dbReference>
<evidence type="ECO:0000313" key="19">
    <source>
        <dbReference type="EMBL" id="EAG4330776.1"/>
    </source>
</evidence>
<dbReference type="EMBL" id="AABBAW010000002">
    <property type="protein sequence ID" value="EAG2514490.1"/>
    <property type="molecule type" value="Genomic_DNA"/>
</dbReference>
<evidence type="ECO:0000313" key="49">
    <source>
        <dbReference type="Proteomes" id="UP000350032"/>
    </source>
</evidence>
<dbReference type="Proteomes" id="UP000337746">
    <property type="component" value="Unassembled WGS sequence"/>
</dbReference>
<evidence type="ECO:0000313" key="77">
    <source>
        <dbReference type="Proteomes" id="UP000852906"/>
    </source>
</evidence>
<dbReference type="EMBL" id="AANDSR010000002">
    <property type="protein sequence ID" value="EDN9835710.1"/>
    <property type="molecule type" value="Genomic_DNA"/>
</dbReference>
<dbReference type="Proteomes" id="UP000840039">
    <property type="component" value="Unassembled WGS sequence"/>
</dbReference>
<dbReference type="EMBL" id="DAAJCS010000001">
    <property type="protein sequence ID" value="HAC0011480.1"/>
    <property type="molecule type" value="Genomic_DNA"/>
</dbReference>
<evidence type="ECO:0000313" key="35">
    <source>
        <dbReference type="EMBL" id="EDP8512725.1"/>
    </source>
</evidence>
<dbReference type="EMBL" id="AAANYR010000007">
    <property type="protein sequence ID" value="EAD5787364.1"/>
    <property type="molecule type" value="Genomic_DNA"/>
</dbReference>
<dbReference type="EMBL" id="AABBHO010000003">
    <property type="protein sequence ID" value="EAG2996004.1"/>
    <property type="molecule type" value="Genomic_DNA"/>
</dbReference>
<dbReference type="OMA" id="INYDYPI"/>
<evidence type="ECO:0000313" key="72">
    <source>
        <dbReference type="Proteomes" id="UP000548278"/>
    </source>
</evidence>
<dbReference type="KEGG" id="lmv:Y193_02100"/>
<dbReference type="EMBL" id="DAAIJL010000007">
    <property type="protein sequence ID" value="HAB8557421.1"/>
    <property type="molecule type" value="Genomic_DNA"/>
</dbReference>
<keyword evidence="1" id="KW-0805">Transcription regulation</keyword>
<proteinExistence type="predicted"/>
<evidence type="ECO:0000313" key="47">
    <source>
        <dbReference type="Proteomes" id="UP000344343"/>
    </source>
</evidence>
<protein>
    <submittedName>
        <fullName evidence="42">HTH-type transcriptional regulator MurR</fullName>
    </submittedName>
    <submittedName>
        <fullName evidence="6 41">RpiR family transcriptional regulator</fullName>
    </submittedName>
    <submittedName>
        <fullName evidence="37">SIS domain-containing protein</fullName>
    </submittedName>
</protein>
<evidence type="ECO:0000313" key="57">
    <source>
        <dbReference type="Proteomes" id="UP000403352"/>
    </source>
</evidence>
<dbReference type="Proteomes" id="UP000403352">
    <property type="component" value="Unassembled WGS sequence"/>
</dbReference>
<dbReference type="EMBL" id="AABGUK010000004">
    <property type="protein sequence ID" value="EAH4242537.1"/>
    <property type="molecule type" value="Genomic_DNA"/>
</dbReference>
<evidence type="ECO:0000313" key="6">
    <source>
        <dbReference type="EMBL" id="EAC4552026.1"/>
    </source>
</evidence>
<sequence length="283" mass="32225">MNILIKIRELTNLTNSEKELANYILANPKKTLQCKPKELATAAFVSAATIYRLINKLGLNGIGELKIEIASSLRETNEEKDLNYDYPILESDTPYQIMTNLNQIYKGTIDETLNNADPEELVKIGEKLIQAKTIDVYAASANLFFAQNFKFQMQEIGVLVNVPEEDYIQSLSAANSDENHIAIVVSYGGRSRTLQRVVKILSENNVDIILITSMQDNPLVEFATHKIYMASAENHYNKVSSFSTRQSLLSIFDTLYSIYFNQNYEKNIQYKTTNYQKMNTELE</sequence>
<evidence type="ECO:0000313" key="8">
    <source>
        <dbReference type="EMBL" id="EAC6547977.1"/>
    </source>
</evidence>
<dbReference type="EMBL" id="AABCVX010000002">
    <property type="protein sequence ID" value="EAG6168636.1"/>
    <property type="molecule type" value="Genomic_DNA"/>
</dbReference>
<dbReference type="Proteomes" id="UP000525850">
    <property type="component" value="Unassembled WGS sequence"/>
</dbReference>
<evidence type="ECO:0000313" key="13">
    <source>
        <dbReference type="EMBL" id="EAD5774018.1"/>
    </source>
</evidence>
<evidence type="ECO:0000313" key="65">
    <source>
        <dbReference type="Proteomes" id="UP000489121"/>
    </source>
</evidence>
<dbReference type="EMBL" id="AANCRK010000002">
    <property type="protein sequence ID" value="EDN7714458.1"/>
    <property type="molecule type" value="Genomic_DNA"/>
</dbReference>
<evidence type="ECO:0000313" key="12">
    <source>
        <dbReference type="EMBL" id="EAD3792077.1"/>
    </source>
</evidence>
<evidence type="ECO:0000313" key="74">
    <source>
        <dbReference type="Proteomes" id="UP000566721"/>
    </source>
</evidence>
<dbReference type="Proteomes" id="UP000841146">
    <property type="component" value="Unassembled WGS sequence"/>
</dbReference>
<evidence type="ECO:0000256" key="3">
    <source>
        <dbReference type="ARBA" id="ARBA00023163"/>
    </source>
</evidence>
<evidence type="ECO:0000313" key="11">
    <source>
        <dbReference type="EMBL" id="EAD1184387.1"/>
    </source>
</evidence>
<organism evidence="37 76">
    <name type="scientific">Listeria monocytogenes</name>
    <dbReference type="NCBI Taxonomy" id="1639"/>
    <lineage>
        <taxon>Bacteria</taxon>
        <taxon>Bacillati</taxon>
        <taxon>Bacillota</taxon>
        <taxon>Bacilli</taxon>
        <taxon>Bacillales</taxon>
        <taxon>Listeriaceae</taxon>
        <taxon>Listeria</taxon>
    </lineage>
</organism>
<evidence type="ECO:0000313" key="73">
    <source>
        <dbReference type="Proteomes" id="UP000549379"/>
    </source>
</evidence>
<dbReference type="EMBL" id="AACKDQ010000017">
    <property type="protein sequence ID" value="EAK9317203.1"/>
    <property type="molecule type" value="Genomic_DNA"/>
</dbReference>
<feature type="domain" description="SIS" evidence="5">
    <location>
        <begin position="124"/>
        <end position="265"/>
    </location>
</feature>
<dbReference type="InterPro" id="IPR009057">
    <property type="entry name" value="Homeodomain-like_sf"/>
</dbReference>
<evidence type="ECO:0000313" key="44">
    <source>
        <dbReference type="Proteomes" id="UP000331186"/>
    </source>
</evidence>
<dbReference type="Proteomes" id="UP000365297">
    <property type="component" value="Unassembled WGS sequence"/>
</dbReference>
<evidence type="ECO:0000313" key="37">
    <source>
        <dbReference type="EMBL" id="HAB8557421.1"/>
    </source>
</evidence>
<evidence type="ECO:0000256" key="1">
    <source>
        <dbReference type="ARBA" id="ARBA00023015"/>
    </source>
</evidence>
<dbReference type="Proteomes" id="UP000398321">
    <property type="component" value="Unassembled WGS sequence"/>
</dbReference>
<dbReference type="EMBL" id="AANPAU010000001">
    <property type="protein sequence ID" value="EDP8512725.1"/>
    <property type="molecule type" value="Genomic_DNA"/>
</dbReference>
<dbReference type="Proteomes" id="UP000389283">
    <property type="component" value="Unassembled WGS sequence"/>
</dbReference>
<dbReference type="Pfam" id="PF01418">
    <property type="entry name" value="HTH_6"/>
    <property type="match status" value="1"/>
</dbReference>
<evidence type="ECO:0000313" key="38">
    <source>
        <dbReference type="EMBL" id="HAC0011480.1"/>
    </source>
</evidence>
<evidence type="ECO:0000313" key="15">
    <source>
        <dbReference type="EMBL" id="EAG2086352.1"/>
    </source>
</evidence>
<reference evidence="37" key="8">
    <citation type="submission" date="2020-01" db="EMBL/GenBank/DDBJ databases">
        <authorList>
            <consortium name="NCBI Pathogen Detection Project"/>
        </authorList>
    </citation>
    <scope>NUCLEOTIDE SEQUENCE</scope>
    <source>
        <strain evidence="36">09CEB371LM</strain>
        <strain evidence="37">CFIAFB20100120</strain>
        <strain evidence="39">CFIAFB20170037</strain>
        <strain evidence="38">CFIAFB20170045</strain>
    </source>
</reference>
<dbReference type="Proteomes" id="UP000540117">
    <property type="component" value="Unassembled WGS sequence"/>
</dbReference>
<evidence type="ECO:0000313" key="36">
    <source>
        <dbReference type="EMBL" id="HAA8052593.1"/>
    </source>
</evidence>
<dbReference type="Proteomes" id="UP000344343">
    <property type="component" value="Unassembled WGS sequence"/>
</dbReference>
<evidence type="ECO:0000313" key="71">
    <source>
        <dbReference type="Proteomes" id="UP000544530"/>
    </source>
</evidence>
<evidence type="ECO:0000313" key="50">
    <source>
        <dbReference type="Proteomes" id="UP000354255"/>
    </source>
</evidence>
<dbReference type="InterPro" id="IPR046348">
    <property type="entry name" value="SIS_dom_sf"/>
</dbReference>
<evidence type="ECO:0000313" key="59">
    <source>
        <dbReference type="Proteomes" id="UP000423131"/>
    </source>
</evidence>
<evidence type="ECO:0000256" key="2">
    <source>
        <dbReference type="ARBA" id="ARBA00023125"/>
    </source>
</evidence>
<dbReference type="Gene3D" id="3.40.50.10490">
    <property type="entry name" value="Glucose-6-phosphate isomerase like protein, domain 1"/>
    <property type="match status" value="1"/>
</dbReference>
<evidence type="ECO:0000313" key="29">
    <source>
        <dbReference type="EMBL" id="ECC1555294.1"/>
    </source>
</evidence>
<dbReference type="EMBL" id="AAANYN010000008">
    <property type="protein sequence ID" value="EAD5774018.1"/>
    <property type="molecule type" value="Genomic_DNA"/>
</dbReference>
<evidence type="ECO:0000313" key="26">
    <source>
        <dbReference type="EMBL" id="EAK9317203.1"/>
    </source>
</evidence>
<dbReference type="Proteomes" id="UP000423131">
    <property type="component" value="Unassembled WGS sequence"/>
</dbReference>
<dbReference type="FunFam" id="3.40.50.10490:FF:000100">
    <property type="entry name" value="MurR/RpiR family transcriptional regulator"/>
    <property type="match status" value="1"/>
</dbReference>
<dbReference type="EMBL" id="AAALRN010000002">
    <property type="protein sequence ID" value="EAD1184387.1"/>
    <property type="molecule type" value="Genomic_DNA"/>
</dbReference>
<evidence type="ECO:0000313" key="61">
    <source>
        <dbReference type="Proteomes" id="UP000467347"/>
    </source>
</evidence>
<dbReference type="EMBL" id="AABDGJ010000001">
    <property type="protein sequence ID" value="EAG6989096.1"/>
    <property type="molecule type" value="Genomic_DNA"/>
</dbReference>
<evidence type="ECO:0000313" key="39">
    <source>
        <dbReference type="EMBL" id="HAC0274422.1"/>
    </source>
</evidence>
<evidence type="ECO:0000313" key="25">
    <source>
        <dbReference type="EMBL" id="EAK8898371.1"/>
    </source>
</evidence>
<keyword evidence="3" id="KW-0804">Transcription</keyword>
<reference evidence="40 71" key="9">
    <citation type="submission" date="2020-06" db="EMBL/GenBank/DDBJ databases">
        <title>Two Listeria outbreaks in Switzerland in 2018 and 2020.</title>
        <authorList>
            <person name="Stevens M.J.A."/>
            <person name="Bloemberg G."/>
            <person name="Nusch-Inderbinnen M."/>
            <person name="Stephan R."/>
        </authorList>
    </citation>
    <scope>NUCLEOTIDE SEQUENCE [LARGE SCALE GENOMIC DNA]</scope>
    <source>
        <strain evidence="40 71">N18-0707</strain>
    </source>
</reference>
<evidence type="ECO:0000313" key="54">
    <source>
        <dbReference type="Proteomes" id="UP000376505"/>
    </source>
</evidence>
<dbReference type="EMBL" id="AALEDS010000001">
    <property type="protein sequence ID" value="ECY6542814.1"/>
    <property type="molecule type" value="Genomic_DNA"/>
</dbReference>
<evidence type="ECO:0000313" key="40">
    <source>
        <dbReference type="EMBL" id="NYA00905.1"/>
    </source>
</evidence>
<dbReference type="EMBL" id="AACJYH010000009">
    <property type="protein sequence ID" value="EAK8898371.1"/>
    <property type="molecule type" value="Genomic_DNA"/>
</dbReference>
<evidence type="ECO:0000313" key="16">
    <source>
        <dbReference type="EMBL" id="EAG2245051.1"/>
    </source>
</evidence>
<dbReference type="Proteomes" id="UP000566721">
    <property type="component" value="Unassembled WGS sequence"/>
</dbReference>
<dbReference type="Proteomes" id="UP000455569">
    <property type="component" value="Unassembled WGS sequence"/>
</dbReference>
<evidence type="ECO:0000313" key="48">
    <source>
        <dbReference type="Proteomes" id="UP000345329"/>
    </source>
</evidence>
<evidence type="ECO:0000313" key="75">
    <source>
        <dbReference type="Proteomes" id="UP000841146"/>
    </source>
</evidence>
<evidence type="ECO:0000313" key="68">
    <source>
        <dbReference type="Proteomes" id="UP000527632"/>
    </source>
</evidence>
<dbReference type="EMBL" id="AANEHK010000001">
    <property type="protein sequence ID" value="EDO0984489.1"/>
    <property type="molecule type" value="Genomic_DNA"/>
</dbReference>
<evidence type="ECO:0000313" key="10">
    <source>
        <dbReference type="EMBL" id="EAC9038703.1"/>
    </source>
</evidence>
<dbReference type="InterPro" id="IPR036388">
    <property type="entry name" value="WH-like_DNA-bd_sf"/>
</dbReference>
<evidence type="ECO:0000313" key="56">
    <source>
        <dbReference type="Proteomes" id="UP000398321"/>
    </source>
</evidence>
<dbReference type="Proteomes" id="UP000350032">
    <property type="component" value="Unassembled WGS sequence"/>
</dbReference>
<dbReference type="EMBL" id="JACAVN010000002">
    <property type="protein sequence ID" value="NYA00905.1"/>
    <property type="molecule type" value="Genomic_DNA"/>
</dbReference>
<dbReference type="GO" id="GO:1901135">
    <property type="term" value="P:carbohydrate derivative metabolic process"/>
    <property type="evidence" value="ECO:0007669"/>
    <property type="project" value="InterPro"/>
</dbReference>
<gene>
    <name evidence="42" type="primary">murr</name>
    <name evidence="22" type="ORF">AB917_00615</name>
    <name evidence="6" type="ORF">ABZ57_05975</name>
    <name evidence="41" type="ORF">AJL21_06580</name>
    <name evidence="7" type="ORF">ARY78_08305</name>
    <name evidence="17" type="ORF">B1N52_04905</name>
    <name evidence="16" type="ORF">B1S26_06480</name>
    <name evidence="18" type="ORF">B5K54_01700</name>
    <name evidence="15" type="ORF">BCZ21_03710</name>
    <name evidence="20" type="ORF">CA369_00590</name>
    <name evidence="19" type="ORF">CAV64_05890</name>
    <name evidence="23" type="ORF">CW845_03395</name>
    <name evidence="25" type="ORF">D7104_11760</name>
    <name evidence="21" type="ORF">DCT16_04440</name>
    <name evidence="9" type="ORF">DQ70_05775</name>
    <name evidence="8" type="ORF">DU018_06270</name>
    <name evidence="42" type="ORF">DYZ80_01220</name>
    <name evidence="24" type="ORF">E5F58_11125</name>
    <name evidence="14" type="ORF">EX365_12420</name>
    <name evidence="13" type="ORF">EXZ73_06875</name>
    <name evidence="30" type="ORF">F6436_00590</name>
    <name evidence="31" type="ORF">F6515_01305</name>
    <name evidence="26" type="ORF">FA835_08825</name>
    <name evidence="28" type="ORF">FLQ97_07400</name>
    <name evidence="27" type="ORF">FLR03_06450</name>
    <name evidence="29" type="ORF">FNX40_00585</name>
    <name evidence="34" type="ORF">FV747_00565</name>
    <name evidence="35" type="ORF">G3O21_000116</name>
    <name evidence="36" type="ORF">GHH22_05410</name>
    <name evidence="33" type="ORF">GJW51_03400</name>
    <name evidence="32" type="ORF">GQG13_04875</name>
    <name evidence="37" type="ORF">GYS09_08965</name>
    <name evidence="38" type="ORF">GYX23_00570</name>
    <name evidence="39" type="ORF">GYY14_03445</name>
    <name evidence="40" type="ORF">HZJ64_03585</name>
    <name evidence="10" type="ORF">KV70_00585</name>
    <name evidence="11" type="ORF">QD52_04720</name>
    <name evidence="12" type="ORF">UI29_04715</name>
</gene>
<comment type="caution">
    <text evidence="37">The sequence shown here is derived from an EMBL/GenBank/DDBJ whole genome shotgun (WGS) entry which is preliminary data.</text>
</comment>
<dbReference type="Proteomes" id="UP000528151">
    <property type="component" value="Unassembled WGS sequence"/>
</dbReference>
<feature type="domain" description="HTH rpiR-type" evidence="4">
    <location>
        <begin position="1"/>
        <end position="76"/>
    </location>
</feature>
<evidence type="ECO:0000313" key="14">
    <source>
        <dbReference type="EMBL" id="EAD5787364.1"/>
    </source>
</evidence>
<evidence type="ECO:0000313" key="41">
    <source>
        <dbReference type="EMBL" id="OET50856.1"/>
    </source>
</evidence>
<reference evidence="75 76" key="3">
    <citation type="journal article" date="2018" name="Genome Biol.">
        <title>SKESA: strategic k-mer extension for scrupulous assemblies.</title>
        <authorList>
            <person name="Souvorov A."/>
            <person name="Agarwala R."/>
            <person name="Lipman D.J."/>
        </authorList>
    </citation>
    <scope>NUCLEOTIDE SEQUENCE [LARGE SCALE GENOMIC DNA]</scope>
    <source>
        <strain evidence="36">09CEB371LM</strain>
        <strain evidence="37 76">CFIAFB20100120</strain>
        <strain evidence="39">CFIAFB20170037</strain>
        <strain evidence="38 75">CFIAFB20170045</strain>
    </source>
</reference>
<evidence type="ECO:0000313" key="23">
    <source>
        <dbReference type="EMBL" id="EAG9386527.1"/>
    </source>
</evidence>
<dbReference type="EMBL" id="AAAMZD010000002">
    <property type="protein sequence ID" value="EAD3792077.1"/>
    <property type="molecule type" value="Genomic_DNA"/>
</dbReference>
<dbReference type="SUPFAM" id="SSF46689">
    <property type="entry name" value="Homeodomain-like"/>
    <property type="match status" value="1"/>
</dbReference>
<evidence type="ECO:0000313" key="24">
    <source>
        <dbReference type="EMBL" id="EAH4242537.1"/>
    </source>
</evidence>
<evidence type="ECO:0000313" key="18">
    <source>
        <dbReference type="EMBL" id="EAG2996004.1"/>
    </source>
</evidence>
<dbReference type="EMBL" id="AALGDA010000002">
    <property type="protein sequence ID" value="ECY9781622.1"/>
    <property type="molecule type" value="Genomic_DNA"/>
</dbReference>
<evidence type="ECO:0000313" key="46">
    <source>
        <dbReference type="Proteomes" id="UP000339309"/>
    </source>
</evidence>
<dbReference type="Proteomes" id="UP000331186">
    <property type="component" value="Unassembled WGS sequence"/>
</dbReference>
<dbReference type="RefSeq" id="WP_003724998.1">
    <property type="nucleotide sequence ID" value="NC_021824.1"/>
</dbReference>
<dbReference type="Proteomes" id="UP000548278">
    <property type="component" value="Unassembled WGS sequence"/>
</dbReference>